<dbReference type="Pfam" id="PF00005">
    <property type="entry name" value="ABC_tran"/>
    <property type="match status" value="1"/>
</dbReference>
<evidence type="ECO:0000313" key="6">
    <source>
        <dbReference type="Proteomes" id="UP000466848"/>
    </source>
</evidence>
<dbReference type="PANTHER" id="PTHR45772:SF7">
    <property type="entry name" value="AMINO ACID ABC TRANSPORTER ATP-BINDING PROTEIN"/>
    <property type="match status" value="1"/>
</dbReference>
<dbReference type="SUPFAM" id="SSF52540">
    <property type="entry name" value="P-loop containing nucleoside triphosphate hydrolases"/>
    <property type="match status" value="1"/>
</dbReference>
<keyword evidence="2" id="KW-0547">Nucleotide-binding</keyword>
<evidence type="ECO:0000256" key="1">
    <source>
        <dbReference type="ARBA" id="ARBA00022448"/>
    </source>
</evidence>
<accession>A0A858BVF0</accession>
<dbReference type="PANTHER" id="PTHR45772">
    <property type="entry name" value="CONSERVED COMPONENT OF ABC TRANSPORTER FOR NATURAL AMINO ACIDS-RELATED"/>
    <property type="match status" value="1"/>
</dbReference>
<keyword evidence="3 5" id="KW-0067">ATP-binding</keyword>
<evidence type="ECO:0000259" key="4">
    <source>
        <dbReference type="PROSITE" id="PS50893"/>
    </source>
</evidence>
<dbReference type="Gene3D" id="3.40.50.300">
    <property type="entry name" value="P-loop containing nucleotide triphosphate hydrolases"/>
    <property type="match status" value="1"/>
</dbReference>
<dbReference type="SMART" id="SM00382">
    <property type="entry name" value="AAA"/>
    <property type="match status" value="1"/>
</dbReference>
<dbReference type="InterPro" id="IPR003439">
    <property type="entry name" value="ABC_transporter-like_ATP-bd"/>
</dbReference>
<dbReference type="InterPro" id="IPR027417">
    <property type="entry name" value="P-loop_NTPase"/>
</dbReference>
<dbReference type="GO" id="GO:0016887">
    <property type="term" value="F:ATP hydrolysis activity"/>
    <property type="evidence" value="ECO:0007669"/>
    <property type="project" value="InterPro"/>
</dbReference>
<dbReference type="GO" id="GO:1903805">
    <property type="term" value="P:L-valine import across plasma membrane"/>
    <property type="evidence" value="ECO:0007669"/>
    <property type="project" value="TreeGrafter"/>
</dbReference>
<feature type="domain" description="ABC transporter" evidence="4">
    <location>
        <begin position="5"/>
        <end position="285"/>
    </location>
</feature>
<gene>
    <name evidence="5" type="ORF">Ami103574_09585</name>
</gene>
<evidence type="ECO:0000313" key="5">
    <source>
        <dbReference type="EMBL" id="QIB69567.1"/>
    </source>
</evidence>
<dbReference type="EMBL" id="CP048649">
    <property type="protein sequence ID" value="QIB69567.1"/>
    <property type="molecule type" value="Genomic_DNA"/>
</dbReference>
<dbReference type="RefSeq" id="WP_163066808.1">
    <property type="nucleotide sequence ID" value="NZ_CP048649.1"/>
</dbReference>
<dbReference type="GO" id="GO:0015188">
    <property type="term" value="F:L-isoleucine transmembrane transporter activity"/>
    <property type="evidence" value="ECO:0007669"/>
    <property type="project" value="TreeGrafter"/>
</dbReference>
<dbReference type="CDD" id="cd03219">
    <property type="entry name" value="ABC_Mj1267_LivG_branched"/>
    <property type="match status" value="1"/>
</dbReference>
<dbReference type="GO" id="GO:0015192">
    <property type="term" value="F:L-phenylalanine transmembrane transporter activity"/>
    <property type="evidence" value="ECO:0007669"/>
    <property type="project" value="TreeGrafter"/>
</dbReference>
<sequence length="296" mass="33181">MTDVLTMRNVTKRFGGLTAVGDVSFTIKEGEIFGLIGPNGAGKTTIFNLITAVYTLSEGEILFYGDSIASADPYGKGFVNGVKRRFNWKPLKPYQIAEKGITRTFQNIRLFKKLSVFENVLTACHRSGSYGLLQSVLPRKLPILKATLPWASSFCKQEEMLNQKTAELLQLMGLWEVRDMVAANLPYGMQRKLEIARALALNPKLLLLDEPAAGMNPEETIQLMELIRQIRDDFNLTVLIIEHHMDLIMGLCDKIFVLNFGKALAEGTPDEIQDDKRVIEAYLGKEEDIHVEGKQS</sequence>
<reference evidence="5 6" key="1">
    <citation type="submission" date="2020-02" db="EMBL/GenBank/DDBJ databases">
        <authorList>
            <person name="Kim Y.B."/>
            <person name="Roh S.W."/>
        </authorList>
    </citation>
    <scope>NUCLEOTIDE SEQUENCE [LARGE SCALE GENOMIC DNA]</scope>
    <source>
        <strain evidence="5 6">DSM 103574</strain>
    </source>
</reference>
<organism evidence="5 6">
    <name type="scientific">Aminipila butyrica</name>
    <dbReference type="NCBI Taxonomy" id="433296"/>
    <lineage>
        <taxon>Bacteria</taxon>
        <taxon>Bacillati</taxon>
        <taxon>Bacillota</taxon>
        <taxon>Clostridia</taxon>
        <taxon>Peptostreptococcales</taxon>
        <taxon>Anaerovoracaceae</taxon>
        <taxon>Aminipila</taxon>
    </lineage>
</organism>
<dbReference type="InterPro" id="IPR003593">
    <property type="entry name" value="AAA+_ATPase"/>
</dbReference>
<name>A0A858BVF0_9FIRM</name>
<dbReference type="InterPro" id="IPR051120">
    <property type="entry name" value="ABC_AA/LPS_Transport"/>
</dbReference>
<dbReference type="InterPro" id="IPR032823">
    <property type="entry name" value="BCA_ABC_TP_C"/>
</dbReference>
<dbReference type="AlphaFoldDB" id="A0A858BVF0"/>
<proteinExistence type="predicted"/>
<dbReference type="PROSITE" id="PS50893">
    <property type="entry name" value="ABC_TRANSPORTER_2"/>
    <property type="match status" value="1"/>
</dbReference>
<dbReference type="GO" id="GO:0005524">
    <property type="term" value="F:ATP binding"/>
    <property type="evidence" value="ECO:0007669"/>
    <property type="project" value="UniProtKB-KW"/>
</dbReference>
<dbReference type="Proteomes" id="UP000466848">
    <property type="component" value="Chromosome"/>
</dbReference>
<dbReference type="Pfam" id="PF12399">
    <property type="entry name" value="BCA_ABC_TP_C"/>
    <property type="match status" value="1"/>
</dbReference>
<evidence type="ECO:0000256" key="2">
    <source>
        <dbReference type="ARBA" id="ARBA00022741"/>
    </source>
</evidence>
<protein>
    <submittedName>
        <fullName evidence="5">ABC transporter ATP-binding protein</fullName>
    </submittedName>
</protein>
<dbReference type="KEGG" id="abut:Ami103574_09585"/>
<dbReference type="GO" id="GO:1903806">
    <property type="term" value="P:L-isoleucine import across plasma membrane"/>
    <property type="evidence" value="ECO:0007669"/>
    <property type="project" value="TreeGrafter"/>
</dbReference>
<dbReference type="GO" id="GO:0005304">
    <property type="term" value="F:L-valine transmembrane transporter activity"/>
    <property type="evidence" value="ECO:0007669"/>
    <property type="project" value="TreeGrafter"/>
</dbReference>
<dbReference type="GO" id="GO:0042941">
    <property type="term" value="P:D-alanine transmembrane transport"/>
    <property type="evidence" value="ECO:0007669"/>
    <property type="project" value="TreeGrafter"/>
</dbReference>
<keyword evidence="1" id="KW-0813">Transport</keyword>
<keyword evidence="6" id="KW-1185">Reference proteome</keyword>
<dbReference type="GO" id="GO:0005886">
    <property type="term" value="C:plasma membrane"/>
    <property type="evidence" value="ECO:0007669"/>
    <property type="project" value="TreeGrafter"/>
</dbReference>
<evidence type="ECO:0000256" key="3">
    <source>
        <dbReference type="ARBA" id="ARBA00022840"/>
    </source>
</evidence>
<dbReference type="GO" id="GO:0015808">
    <property type="term" value="P:L-alanine transport"/>
    <property type="evidence" value="ECO:0007669"/>
    <property type="project" value="TreeGrafter"/>
</dbReference>